<gene>
    <name evidence="2" type="ORF">SAMN02745150_00951</name>
</gene>
<dbReference type="RefSeq" id="WP_092319152.1">
    <property type="nucleotide sequence ID" value="NZ_FOKY01000007.1"/>
</dbReference>
<evidence type="ECO:0000313" key="2">
    <source>
        <dbReference type="EMBL" id="SFB82213.1"/>
    </source>
</evidence>
<feature type="signal peptide" evidence="1">
    <location>
        <begin position="1"/>
        <end position="21"/>
    </location>
</feature>
<feature type="chain" id="PRO_5015142658" evidence="1">
    <location>
        <begin position="22"/>
        <end position="290"/>
    </location>
</feature>
<name>A0A1I1EBB5_BREAD</name>
<dbReference type="Pfam" id="PF13174">
    <property type="entry name" value="TPR_6"/>
    <property type="match status" value="1"/>
</dbReference>
<evidence type="ECO:0000256" key="1">
    <source>
        <dbReference type="SAM" id="SignalP"/>
    </source>
</evidence>
<dbReference type="InterPro" id="IPR011990">
    <property type="entry name" value="TPR-like_helical_dom_sf"/>
</dbReference>
<keyword evidence="3" id="KW-1185">Reference proteome</keyword>
<reference evidence="3" key="1">
    <citation type="submission" date="2016-10" db="EMBL/GenBank/DDBJ databases">
        <authorList>
            <person name="Varghese N."/>
            <person name="Submissions S."/>
        </authorList>
    </citation>
    <scope>NUCLEOTIDE SEQUENCE [LARGE SCALE GENOMIC DNA]</scope>
    <source>
        <strain evidence="3">ATCC 43811</strain>
    </source>
</reference>
<dbReference type="OrthoDB" id="9814448at2"/>
<dbReference type="STRING" id="34097.SAMN02745150_00951"/>
<sequence length="290" mass="33443">MKKSLLFAAIFVFLFSGFNFSQTFDTIDTASFRDEPKYTEDALNRLYIVGLQYMTEGNLTQAEISFRSISAFPFRSKDWRAVRFYKGKSHFYLGDIYFIQKKYNQAIEQYKAVAQEYTEIEEYTSSLFKLGKSYILSGNSKEGIEILRTYNFNYGGQDGLADNTLYWIARGYLLEENYPAALRTLEQILSEYPDSAMSYDVRILIAQLKTDSYQNKNPDAQNAINSSQEKALAIESKKELIVRIENILQLKERLLMVKEKKLELLEKISSIRSKAISNRQAFAAKDGNSP</sequence>
<dbReference type="Gene3D" id="1.25.40.10">
    <property type="entry name" value="Tetratricopeptide repeat domain"/>
    <property type="match status" value="2"/>
</dbReference>
<dbReference type="Proteomes" id="UP000240042">
    <property type="component" value="Unassembled WGS sequence"/>
</dbReference>
<dbReference type="SUPFAM" id="SSF48452">
    <property type="entry name" value="TPR-like"/>
    <property type="match status" value="1"/>
</dbReference>
<dbReference type="AlphaFoldDB" id="A0A1I1EBB5"/>
<dbReference type="InterPro" id="IPR019734">
    <property type="entry name" value="TPR_rpt"/>
</dbReference>
<protein>
    <submittedName>
        <fullName evidence="2">Tetratricopeptide repeat-containing protein</fullName>
    </submittedName>
</protein>
<accession>A0A1I1EBB5</accession>
<dbReference type="EMBL" id="FOKY01000007">
    <property type="protein sequence ID" value="SFB82213.1"/>
    <property type="molecule type" value="Genomic_DNA"/>
</dbReference>
<keyword evidence="1" id="KW-0732">Signal</keyword>
<evidence type="ECO:0000313" key="3">
    <source>
        <dbReference type="Proteomes" id="UP000240042"/>
    </source>
</evidence>
<proteinExistence type="predicted"/>
<organism evidence="2 3">
    <name type="scientific">Brevinema andersonii</name>
    <dbReference type="NCBI Taxonomy" id="34097"/>
    <lineage>
        <taxon>Bacteria</taxon>
        <taxon>Pseudomonadati</taxon>
        <taxon>Spirochaetota</taxon>
        <taxon>Spirochaetia</taxon>
        <taxon>Brevinematales</taxon>
        <taxon>Brevinemataceae</taxon>
        <taxon>Brevinema</taxon>
    </lineage>
</organism>